<dbReference type="Gene3D" id="2.30.30.240">
    <property type="entry name" value="PRC-barrel domain"/>
    <property type="match status" value="1"/>
</dbReference>
<keyword evidence="3" id="KW-1185">Reference proteome</keyword>
<reference evidence="2 3" key="1">
    <citation type="submission" date="2019-08" db="EMBL/GenBank/DDBJ databases">
        <authorList>
            <person name="Herpell B J."/>
        </authorList>
    </citation>
    <scope>NUCLEOTIDE SEQUENCE [LARGE SCALE GENOMIC DNA]</scope>
    <source>
        <strain evidence="3">Msb3</strain>
        <plasmid evidence="2 3">pI</plasmid>
    </source>
</reference>
<name>A0A5Q4YWS6_9BURK</name>
<dbReference type="InterPro" id="IPR027275">
    <property type="entry name" value="PRC-brl_dom"/>
</dbReference>
<dbReference type="Proteomes" id="UP000325811">
    <property type="component" value="Plasmid pI"/>
</dbReference>
<dbReference type="AlphaFoldDB" id="A0A5Q4YWS6"/>
<evidence type="ECO:0000259" key="1">
    <source>
        <dbReference type="Pfam" id="PF05239"/>
    </source>
</evidence>
<sequence length="173" mass="18486">MNLRRARSSVSPIIAGPVSYRQLQNEGNLMKANLLVLLLASSLGLAPDANAQVAGAQPLGVSVEESAAIVAGWSVRKSIMDKPVFNEKGERVGVIHDIIVAPDRSVSFAIVAANQFLGVSHHDVAIPIEQLDFVNGKLVLAGATKDAIKALPEFQYAKVRATPKARSDYSEHH</sequence>
<accession>A0A5Q4YWS6</accession>
<dbReference type="EMBL" id="LR699555">
    <property type="protein sequence ID" value="VVD31092.1"/>
    <property type="molecule type" value="Genomic_DNA"/>
</dbReference>
<protein>
    <submittedName>
        <fullName evidence="2">PRC-barrel domain protein</fullName>
    </submittedName>
</protein>
<evidence type="ECO:0000313" key="2">
    <source>
        <dbReference type="EMBL" id="VVD31092.1"/>
    </source>
</evidence>
<geneLocation type="plasmid" evidence="2 3">
    <name>pI</name>
</geneLocation>
<keyword evidence="2" id="KW-0614">Plasmid</keyword>
<evidence type="ECO:0000313" key="3">
    <source>
        <dbReference type="Proteomes" id="UP000325811"/>
    </source>
</evidence>
<dbReference type="KEGG" id="pdio:PDMSB3_0256.2"/>
<dbReference type="InterPro" id="IPR011033">
    <property type="entry name" value="PRC_barrel-like_sf"/>
</dbReference>
<dbReference type="SUPFAM" id="SSF50346">
    <property type="entry name" value="PRC-barrel domain"/>
    <property type="match status" value="1"/>
</dbReference>
<proteinExistence type="predicted"/>
<feature type="domain" description="PRC-barrel" evidence="1">
    <location>
        <begin position="79"/>
        <end position="140"/>
    </location>
</feature>
<gene>
    <name evidence="2" type="ORF">PDMSB3_0256</name>
</gene>
<dbReference type="Pfam" id="PF05239">
    <property type="entry name" value="PRC"/>
    <property type="match status" value="1"/>
</dbReference>
<organism evidence="2 3">
    <name type="scientific">Paraburkholderia dioscoreae</name>
    <dbReference type="NCBI Taxonomy" id="2604047"/>
    <lineage>
        <taxon>Bacteria</taxon>
        <taxon>Pseudomonadati</taxon>
        <taxon>Pseudomonadota</taxon>
        <taxon>Betaproteobacteria</taxon>
        <taxon>Burkholderiales</taxon>
        <taxon>Burkholderiaceae</taxon>
        <taxon>Paraburkholderia</taxon>
    </lineage>
</organism>